<proteinExistence type="predicted"/>
<evidence type="ECO:0000313" key="3">
    <source>
        <dbReference type="Proteomes" id="UP001054902"/>
    </source>
</evidence>
<dbReference type="SUPFAM" id="SSF51197">
    <property type="entry name" value="Clavaminate synthase-like"/>
    <property type="match status" value="1"/>
</dbReference>
<keyword evidence="3" id="KW-1185">Reference proteome</keyword>
<evidence type="ECO:0000313" key="2">
    <source>
        <dbReference type="EMBL" id="GFH46923.1"/>
    </source>
</evidence>
<gene>
    <name evidence="2" type="ORF">CTEN210_03397</name>
</gene>
<keyword evidence="1" id="KW-0812">Transmembrane</keyword>
<dbReference type="AlphaFoldDB" id="A0AAD3H1R4"/>
<evidence type="ECO:0000256" key="1">
    <source>
        <dbReference type="SAM" id="Phobius"/>
    </source>
</evidence>
<dbReference type="Gene3D" id="2.60.120.620">
    <property type="entry name" value="q2cbj1_9rhob like domain"/>
    <property type="match status" value="1"/>
</dbReference>
<keyword evidence="1" id="KW-1133">Transmembrane helix</keyword>
<dbReference type="PANTHER" id="PTHR37563">
    <property type="entry name" value="PHYTANOYL-COA DIOXYGENASE FAMILY PROTEIN (AFU_ORTHOLOGUE AFUA_2G03330)"/>
    <property type="match status" value="1"/>
</dbReference>
<protein>
    <submittedName>
        <fullName evidence="2">Uncharacterized protein</fullName>
    </submittedName>
</protein>
<dbReference type="PANTHER" id="PTHR37563:SF2">
    <property type="entry name" value="PHYTANOYL-COA DIOXYGENASE FAMILY PROTEIN (AFU_ORTHOLOGUE AFUA_2G03330)"/>
    <property type="match status" value="1"/>
</dbReference>
<dbReference type="Proteomes" id="UP001054902">
    <property type="component" value="Unassembled WGS sequence"/>
</dbReference>
<comment type="caution">
    <text evidence="2">The sequence shown here is derived from an EMBL/GenBank/DDBJ whole genome shotgun (WGS) entry which is preliminary data.</text>
</comment>
<feature type="transmembrane region" description="Helical" evidence="1">
    <location>
        <begin position="529"/>
        <end position="546"/>
    </location>
</feature>
<dbReference type="EMBL" id="BLLK01000022">
    <property type="protein sequence ID" value="GFH46923.1"/>
    <property type="molecule type" value="Genomic_DNA"/>
</dbReference>
<reference evidence="2 3" key="1">
    <citation type="journal article" date="2021" name="Sci. Rep.">
        <title>The genome of the diatom Chaetoceros tenuissimus carries an ancient integrated fragment of an extant virus.</title>
        <authorList>
            <person name="Hongo Y."/>
            <person name="Kimura K."/>
            <person name="Takaki Y."/>
            <person name="Yoshida Y."/>
            <person name="Baba S."/>
            <person name="Kobayashi G."/>
            <person name="Nagasaki K."/>
            <person name="Hano T."/>
            <person name="Tomaru Y."/>
        </authorList>
    </citation>
    <scope>NUCLEOTIDE SEQUENCE [LARGE SCALE GENOMIC DNA]</scope>
    <source>
        <strain evidence="2 3">NIES-3715</strain>
    </source>
</reference>
<organism evidence="2 3">
    <name type="scientific">Chaetoceros tenuissimus</name>
    <dbReference type="NCBI Taxonomy" id="426638"/>
    <lineage>
        <taxon>Eukaryota</taxon>
        <taxon>Sar</taxon>
        <taxon>Stramenopiles</taxon>
        <taxon>Ochrophyta</taxon>
        <taxon>Bacillariophyta</taxon>
        <taxon>Coscinodiscophyceae</taxon>
        <taxon>Chaetocerotophycidae</taxon>
        <taxon>Chaetocerotales</taxon>
        <taxon>Chaetocerotaceae</taxon>
        <taxon>Chaetoceros</taxon>
    </lineage>
</organism>
<dbReference type="InterPro" id="IPR051961">
    <property type="entry name" value="Fungal_Metabolite_Diox"/>
</dbReference>
<accession>A0AAD3H1R4</accession>
<feature type="transmembrane region" description="Helical" evidence="1">
    <location>
        <begin position="68"/>
        <end position="94"/>
    </location>
</feature>
<name>A0AAD3H1R4_9STRA</name>
<feature type="transmembrane region" description="Helical" evidence="1">
    <location>
        <begin position="488"/>
        <end position="509"/>
    </location>
</feature>
<sequence>MKPDRKKLKELRLLKAHLQQGKAASSSLPADTFASRILLARLENEIQKFETKKDKPLKSKKRSKGSSFITILRLFLLDLPMTGLFAFAMLTVLIHQYYMKYISPTIDAANWIDNDQERLLHEFTYYSRECDESDVTTSSLDTIVLDPSRHTAKDAVENLMHHGMTYFPSLLDKNVSSALRTHIMKRNQELTSDEFIPLDTPRGRWSFGIHATEDPSVSDALEQLASNELLENALTKILGGDASVAEITAITVAPGAQAQGWHSDVKQLGNSVKYAQTFTHSYSLFIPLQDVSASMGATELCPGTHYCADEDLWDVCVNRGFQAAGDGPDELWNTGDGLMMNQKMWHRGAEYRARNGMHRVVFIVTFISKPDFGRDSRQLSHGTYFHIHPHMYGFTFKDLKNAHVTMSWPFAPLRSLGIWKPPTANWGWDFVSSTTTRIANDQNGYQVGDLYGFVEDHSIGQMIPEWLHGPITESGGWQLYFKETTKNFTIFSVALYALVFCVMLGLVLLADFIQNFEASRTKTFMKRSLFFNSIVLLICYKAALIVEESQFAKSVNNKTIFFRPFLEKPKGSLYKFDAKKQVQFLNTEMMGMETSLPRLTTIPEKTDILLGNRFDNFNIGYYINFLNYHPANMKWRSMIDVQSKLYHSYKGLPTFFREQLQMNVESFAEQSGRMLTQNYFGEWVIMNADEVQSMVQKGLLFGIDSVGATLDKTIAVLESNARHGILFRQKQSIQLQSLSYLKRLRIALGIIPKQNEKKSIKDDTKQENYLKLVGSNVMSDLPNSQEKLARSMRKISPNTITNAIQVGDVRMSNYRGSGYYLPGKIIHKEYENYGIIEFFLGEGEYAHGGGERSGVYLPATKPFRGVQEGDEIAVFNRKCPKCSIEFEYGTVLRCYPDLTCDVTYGEKNMMENLHKDDFGIKL</sequence>
<keyword evidence="1" id="KW-0472">Membrane</keyword>